<dbReference type="PANTHER" id="PTHR13878">
    <property type="entry name" value="GULONOLACTONE OXIDASE"/>
    <property type="match status" value="1"/>
</dbReference>
<dbReference type="InterPro" id="IPR006093">
    <property type="entry name" value="Oxy_OxRdtase_FAD_BS"/>
</dbReference>
<dbReference type="PANTHER" id="PTHR13878:SF161">
    <property type="entry name" value="CYTOKININ DEHYDROGENASE 2"/>
    <property type="match status" value="1"/>
</dbReference>
<dbReference type="InterPro" id="IPR050432">
    <property type="entry name" value="FAD-linked_Oxidoreductases_BP"/>
</dbReference>
<comment type="cofactor">
    <cofactor evidence="1">
        <name>FAD</name>
        <dbReference type="ChEBI" id="CHEBI:57692"/>
    </cofactor>
</comment>
<evidence type="ECO:0000256" key="1">
    <source>
        <dbReference type="ARBA" id="ARBA00001974"/>
    </source>
</evidence>
<keyword evidence="8" id="KW-1185">Reference proteome</keyword>
<accession>A0A1C6SZ77</accession>
<comment type="similarity">
    <text evidence="2">Belongs to the oxygen-dependent FAD-linked oxidoreductase family.</text>
</comment>
<dbReference type="OrthoDB" id="6278354at2"/>
<evidence type="ECO:0000256" key="4">
    <source>
        <dbReference type="ARBA" id="ARBA00022827"/>
    </source>
</evidence>
<evidence type="ECO:0000256" key="2">
    <source>
        <dbReference type="ARBA" id="ARBA00005466"/>
    </source>
</evidence>
<dbReference type="SUPFAM" id="SSF56176">
    <property type="entry name" value="FAD-binding/transporter-associated domain-like"/>
    <property type="match status" value="1"/>
</dbReference>
<keyword evidence="3" id="KW-0285">Flavoprotein</keyword>
<dbReference type="InterPro" id="IPR015345">
    <property type="entry name" value="Cytokinin_DH_FAD/cytokin-bd"/>
</dbReference>
<dbReference type="PROSITE" id="PS00862">
    <property type="entry name" value="OX2_COVAL_FAD"/>
    <property type="match status" value="1"/>
</dbReference>
<evidence type="ECO:0000313" key="8">
    <source>
        <dbReference type="Proteomes" id="UP000199699"/>
    </source>
</evidence>
<feature type="domain" description="FAD-binding PCMH-type" evidence="6">
    <location>
        <begin position="54"/>
        <end position="224"/>
    </location>
</feature>
<dbReference type="InterPro" id="IPR006094">
    <property type="entry name" value="Oxid_FAD_bind_N"/>
</dbReference>
<dbReference type="InterPro" id="IPR016167">
    <property type="entry name" value="FAD-bd_PCMH_sub1"/>
</dbReference>
<dbReference type="PROSITE" id="PS51387">
    <property type="entry name" value="FAD_PCMH"/>
    <property type="match status" value="1"/>
</dbReference>
<keyword evidence="5" id="KW-0560">Oxidoreductase</keyword>
<organism evidence="7 8">
    <name type="scientific">Micromonospora nigra</name>
    <dbReference type="NCBI Taxonomy" id="145857"/>
    <lineage>
        <taxon>Bacteria</taxon>
        <taxon>Bacillati</taxon>
        <taxon>Actinomycetota</taxon>
        <taxon>Actinomycetes</taxon>
        <taxon>Micromonosporales</taxon>
        <taxon>Micromonosporaceae</taxon>
        <taxon>Micromonospora</taxon>
    </lineage>
</organism>
<name>A0A1C6SZ77_9ACTN</name>
<dbReference type="GO" id="GO:0009690">
    <property type="term" value="P:cytokinin metabolic process"/>
    <property type="evidence" value="ECO:0007669"/>
    <property type="project" value="InterPro"/>
</dbReference>
<dbReference type="InterPro" id="IPR016164">
    <property type="entry name" value="FAD-linked_Oxase-like_C"/>
</dbReference>
<dbReference type="InterPro" id="IPR036318">
    <property type="entry name" value="FAD-bd_PCMH-like_sf"/>
</dbReference>
<reference evidence="7 8" key="1">
    <citation type="submission" date="2016-06" db="EMBL/GenBank/DDBJ databases">
        <authorList>
            <person name="Kjaerup R.B."/>
            <person name="Dalgaard T.S."/>
            <person name="Juul-Madsen H.R."/>
        </authorList>
    </citation>
    <scope>NUCLEOTIDE SEQUENCE [LARGE SCALE GENOMIC DNA]</scope>
    <source>
        <strain evidence="7 8">DSM 43818</strain>
    </source>
</reference>
<evidence type="ECO:0000313" key="7">
    <source>
        <dbReference type="EMBL" id="SCL34523.1"/>
    </source>
</evidence>
<evidence type="ECO:0000256" key="3">
    <source>
        <dbReference type="ARBA" id="ARBA00022630"/>
    </source>
</evidence>
<dbReference type="InterPro" id="IPR016170">
    <property type="entry name" value="Cytok_DH_C_sf"/>
</dbReference>
<dbReference type="InterPro" id="IPR016166">
    <property type="entry name" value="FAD-bd_PCMH"/>
</dbReference>
<protein>
    <submittedName>
        <fullName evidence="7">FAD/FMN-containing dehydrogenase</fullName>
    </submittedName>
</protein>
<dbReference type="STRING" id="145857.GA0070616_4990"/>
<dbReference type="InterPro" id="IPR016169">
    <property type="entry name" value="FAD-bd_PCMH_sub2"/>
</dbReference>
<evidence type="ECO:0000259" key="6">
    <source>
        <dbReference type="PROSITE" id="PS51387"/>
    </source>
</evidence>
<keyword evidence="4" id="KW-0274">FAD</keyword>
<gene>
    <name evidence="7" type="ORF">GA0070616_4990</name>
</gene>
<dbReference type="Gene3D" id="3.40.462.10">
    <property type="entry name" value="FAD-linked oxidases, C-terminal domain"/>
    <property type="match status" value="1"/>
</dbReference>
<dbReference type="GO" id="GO:0071949">
    <property type="term" value="F:FAD binding"/>
    <property type="evidence" value="ECO:0007669"/>
    <property type="project" value="InterPro"/>
</dbReference>
<dbReference type="RefSeq" id="WP_091087923.1">
    <property type="nucleotide sequence ID" value="NZ_FMHT01000003.1"/>
</dbReference>
<sequence>MTGPGPTTWPATARDGAVAVPALDDAGAGPPIEGDLSVAEADLARAARDFGNQEVRRPRAVLRPAGAADVAAVVRHGRRRGVPVVPRGGGHSVDGQTLVRDGIVVDTSSLVTVGVARGDRIDVAAGARWRDVLAATLPVGLVPPVLPDHLDLTVGGTLSVGGIGGTSHRYGCVADHVHDLDVVTADGDLVDCSPRRHAALFDAVRGAQGRHGVITRATLALVPAPGTVRGYELSYDDLGPFLADQRRLVDGGEVDHVLGHARHVDGVGWRYQLEVAVFDPGGPDDTVLPDGLRDDRSRRHARTVAPGDFLDRFAPVAARLREDGSWWHPHPRCTLLLPGRHAEEFVAGTLRDLGPRDVGPDGGVLLYPIPTVRLRAPNVPTARDEVTVVFGLLRTAPSGDAEALARMRRHNEELLGEVRRLGGAAYAYRRPASPPRGA</sequence>
<dbReference type="Gene3D" id="3.30.465.10">
    <property type="match status" value="1"/>
</dbReference>
<dbReference type="Pfam" id="PF09265">
    <property type="entry name" value="Cytokin-bind"/>
    <property type="match status" value="1"/>
</dbReference>
<dbReference type="Pfam" id="PF01565">
    <property type="entry name" value="FAD_binding_4"/>
    <property type="match status" value="1"/>
</dbReference>
<dbReference type="EMBL" id="FMHT01000003">
    <property type="protein sequence ID" value="SCL34523.1"/>
    <property type="molecule type" value="Genomic_DNA"/>
</dbReference>
<dbReference type="AlphaFoldDB" id="A0A1C6SZ77"/>
<evidence type="ECO:0000256" key="5">
    <source>
        <dbReference type="ARBA" id="ARBA00023002"/>
    </source>
</evidence>
<dbReference type="GO" id="GO:0019139">
    <property type="term" value="F:cytokinin dehydrogenase activity"/>
    <property type="evidence" value="ECO:0007669"/>
    <property type="project" value="InterPro"/>
</dbReference>
<proteinExistence type="inferred from homology"/>
<dbReference type="SUPFAM" id="SSF55103">
    <property type="entry name" value="FAD-linked oxidases, C-terminal domain"/>
    <property type="match status" value="1"/>
</dbReference>
<dbReference type="Gene3D" id="3.30.43.10">
    <property type="entry name" value="Uridine Diphospho-n-acetylenolpyruvylglucosamine Reductase, domain 2"/>
    <property type="match status" value="1"/>
</dbReference>
<dbReference type="Proteomes" id="UP000199699">
    <property type="component" value="Unassembled WGS sequence"/>
</dbReference>